<evidence type="ECO:0000256" key="4">
    <source>
        <dbReference type="ARBA" id="ARBA00022496"/>
    </source>
</evidence>
<keyword evidence="4" id="KW-0410">Iron transport</keyword>
<dbReference type="Pfam" id="PF07715">
    <property type="entry name" value="Plug"/>
    <property type="match status" value="1"/>
</dbReference>
<feature type="domain" description="TonB-dependent receptor plug" evidence="14">
    <location>
        <begin position="51"/>
        <end position="154"/>
    </location>
</feature>
<gene>
    <name evidence="15" type="ORF">H8B17_08015</name>
</gene>
<dbReference type="InterPro" id="IPR000531">
    <property type="entry name" value="Beta-barrel_TonB"/>
</dbReference>
<keyword evidence="7" id="KW-0406">Ion transport</keyword>
<evidence type="ECO:0000256" key="7">
    <source>
        <dbReference type="ARBA" id="ARBA00023065"/>
    </source>
</evidence>
<dbReference type="PANTHER" id="PTHR32552">
    <property type="entry name" value="FERRICHROME IRON RECEPTOR-RELATED"/>
    <property type="match status" value="1"/>
</dbReference>
<evidence type="ECO:0000313" key="15">
    <source>
        <dbReference type="EMBL" id="MBD1425521.1"/>
    </source>
</evidence>
<keyword evidence="5 11" id="KW-0812">Transmembrane</keyword>
<dbReference type="PANTHER" id="PTHR32552:SF81">
    <property type="entry name" value="TONB-DEPENDENT OUTER MEMBRANE RECEPTOR"/>
    <property type="match status" value="1"/>
</dbReference>
<evidence type="ECO:0000256" key="3">
    <source>
        <dbReference type="ARBA" id="ARBA00022452"/>
    </source>
</evidence>
<dbReference type="RefSeq" id="WP_190308678.1">
    <property type="nucleotide sequence ID" value="NZ_JACNYK010000002.1"/>
</dbReference>
<evidence type="ECO:0000259" key="14">
    <source>
        <dbReference type="Pfam" id="PF07715"/>
    </source>
</evidence>
<comment type="similarity">
    <text evidence="11 12">Belongs to the TonB-dependent receptor family.</text>
</comment>
<keyword evidence="10 11" id="KW-0998">Cell outer membrane</keyword>
<keyword evidence="8 12" id="KW-0798">TonB box</keyword>
<evidence type="ECO:0000256" key="8">
    <source>
        <dbReference type="ARBA" id="ARBA00023077"/>
    </source>
</evidence>
<reference evidence="15 16" key="1">
    <citation type="submission" date="2020-08" db="EMBL/GenBank/DDBJ databases">
        <title>Sphingobacterium sp. DN00404 isolated from aquaculture water.</title>
        <authorList>
            <person name="Zhang M."/>
        </authorList>
    </citation>
    <scope>NUCLEOTIDE SEQUENCE [LARGE SCALE GENOMIC DNA]</scope>
    <source>
        <strain evidence="15 16">KCTC 32294</strain>
    </source>
</reference>
<keyword evidence="3 11" id="KW-1134">Transmembrane beta strand</keyword>
<evidence type="ECO:0000256" key="12">
    <source>
        <dbReference type="RuleBase" id="RU003357"/>
    </source>
</evidence>
<dbReference type="InterPro" id="IPR039426">
    <property type="entry name" value="TonB-dep_rcpt-like"/>
</dbReference>
<dbReference type="PROSITE" id="PS52016">
    <property type="entry name" value="TONB_DEPENDENT_REC_3"/>
    <property type="match status" value="1"/>
</dbReference>
<keyword evidence="16" id="KW-1185">Reference proteome</keyword>
<evidence type="ECO:0000256" key="6">
    <source>
        <dbReference type="ARBA" id="ARBA00023004"/>
    </source>
</evidence>
<sequence length="727" mass="82634">MRITYFIFFFWCSLFLHSRSQDRTNLRDIDERAGYQLPEVIVTADKTETDMQKTPLSLSVLNANEIHHGRIWDVKDISAVIPNLYAAHPGDLRSVISIRGITTSSYEPAVSLYIDGVNQFSLDTYISQLNDIERIEILRGPQGTLYGRNASGGVINIITKQPDNHIRGFAGIDYGNFGLQRYTAGIGIPVITDKLFIGATGMVQRKDGFFRNKFTGSSYDDVDMNQGNYFLKYQPNKRLTFSINVKHQLQLNSGAFPLVSDMQEAFENPYTLDQNRLSKMRDNTFNVSLTGIYKHDHYTLTSQTSYQDNYRFYEDPIDGDFSSHDIIAVINNYGKKWNRSKVFMQEIRFSSPLHSVSRLRWNMGIYGFKQENPVKQGTYYGDDAEMYGSPVTNFTDITINNLTGYGFAGFGQIDYQLSSSLNLIAGLRYDHEYKKQQIEGAFLPDGGEAVITRTDTSTSEVYRNLSPKITLSYRLSKDHNFYGMYSKGFRAGGISQLSSDPSTPPLVPYDSEYSNNLEIGSKNMFVENRLRLNATLFYTQIKNGQIPVLMMPEALTLIRNAAKLESKGLELELSALPVRGFEFTYTFGYTHAAYKELIIADDGENKDLSGNKQIFTPKTTSFLSLQYSRSITAHTNSTLFARLEHRRIGKRYFNLANTIYQDADNLLNARIGFQYKRTEIALWVSNLMDKIYIDYAYDFGAVHLAEPRMYGLTLKTSFLGNSSKKGS</sequence>
<name>A0ABR7Y2N4_9SPHI</name>
<dbReference type="Gene3D" id="2.40.170.20">
    <property type="entry name" value="TonB-dependent receptor, beta-barrel domain"/>
    <property type="match status" value="1"/>
</dbReference>
<comment type="caution">
    <text evidence="15">The sequence shown here is derived from an EMBL/GenBank/DDBJ whole genome shotgun (WGS) entry which is preliminary data.</text>
</comment>
<proteinExistence type="inferred from homology"/>
<evidence type="ECO:0000256" key="10">
    <source>
        <dbReference type="ARBA" id="ARBA00023237"/>
    </source>
</evidence>
<feature type="domain" description="TonB-dependent receptor-like beta-barrel" evidence="13">
    <location>
        <begin position="247"/>
        <end position="687"/>
    </location>
</feature>
<evidence type="ECO:0000256" key="5">
    <source>
        <dbReference type="ARBA" id="ARBA00022692"/>
    </source>
</evidence>
<keyword evidence="2 11" id="KW-0813">Transport</keyword>
<evidence type="ECO:0000259" key="13">
    <source>
        <dbReference type="Pfam" id="PF00593"/>
    </source>
</evidence>
<dbReference type="InterPro" id="IPR036942">
    <property type="entry name" value="Beta-barrel_TonB_sf"/>
</dbReference>
<dbReference type="Proteomes" id="UP000606494">
    <property type="component" value="Unassembled WGS sequence"/>
</dbReference>
<organism evidence="15 16">
    <name type="scientific">Sphingobacterium arenae</name>
    <dbReference type="NCBI Taxonomy" id="1280598"/>
    <lineage>
        <taxon>Bacteria</taxon>
        <taxon>Pseudomonadati</taxon>
        <taxon>Bacteroidota</taxon>
        <taxon>Sphingobacteriia</taxon>
        <taxon>Sphingobacteriales</taxon>
        <taxon>Sphingobacteriaceae</taxon>
        <taxon>Sphingobacterium</taxon>
    </lineage>
</organism>
<dbReference type="InterPro" id="IPR012910">
    <property type="entry name" value="Plug_dom"/>
</dbReference>
<evidence type="ECO:0000256" key="2">
    <source>
        <dbReference type="ARBA" id="ARBA00022448"/>
    </source>
</evidence>
<evidence type="ECO:0000313" key="16">
    <source>
        <dbReference type="Proteomes" id="UP000606494"/>
    </source>
</evidence>
<dbReference type="Pfam" id="PF00593">
    <property type="entry name" value="TonB_dep_Rec_b-barrel"/>
    <property type="match status" value="1"/>
</dbReference>
<evidence type="ECO:0000256" key="1">
    <source>
        <dbReference type="ARBA" id="ARBA00004571"/>
    </source>
</evidence>
<dbReference type="EMBL" id="JACNYK010000002">
    <property type="protein sequence ID" value="MBD1425521.1"/>
    <property type="molecule type" value="Genomic_DNA"/>
</dbReference>
<evidence type="ECO:0000256" key="11">
    <source>
        <dbReference type="PROSITE-ProRule" id="PRU01360"/>
    </source>
</evidence>
<accession>A0ABR7Y2N4</accession>
<protein>
    <submittedName>
        <fullName evidence="15">TonB-dependent receptor</fullName>
    </submittedName>
</protein>
<comment type="subcellular location">
    <subcellularLocation>
        <location evidence="1 11">Cell outer membrane</location>
        <topology evidence="1 11">Multi-pass membrane protein</topology>
    </subcellularLocation>
</comment>
<keyword evidence="9 11" id="KW-0472">Membrane</keyword>
<keyword evidence="6" id="KW-0408">Iron</keyword>
<dbReference type="SUPFAM" id="SSF56935">
    <property type="entry name" value="Porins"/>
    <property type="match status" value="1"/>
</dbReference>
<keyword evidence="15" id="KW-0675">Receptor</keyword>
<evidence type="ECO:0000256" key="9">
    <source>
        <dbReference type="ARBA" id="ARBA00023136"/>
    </source>
</evidence>